<dbReference type="PANTHER" id="PTHR34702:SF1">
    <property type="entry name" value="NA(+)_H(+) ANTIPORTER SUBUNIT F"/>
    <property type="match status" value="1"/>
</dbReference>
<dbReference type="GO" id="GO:0005886">
    <property type="term" value="C:plasma membrane"/>
    <property type="evidence" value="ECO:0007669"/>
    <property type="project" value="UniProtKB-SubCell"/>
</dbReference>
<keyword evidence="4" id="KW-1003">Cell membrane</keyword>
<feature type="transmembrane region" description="Helical" evidence="8">
    <location>
        <begin position="32"/>
        <end position="52"/>
    </location>
</feature>
<evidence type="ECO:0000313" key="10">
    <source>
        <dbReference type="Proteomes" id="UP000242850"/>
    </source>
</evidence>
<dbReference type="GO" id="GO:0015385">
    <property type="term" value="F:sodium:proton antiporter activity"/>
    <property type="evidence" value="ECO:0007669"/>
    <property type="project" value="TreeGrafter"/>
</dbReference>
<evidence type="ECO:0000256" key="3">
    <source>
        <dbReference type="ARBA" id="ARBA00022448"/>
    </source>
</evidence>
<evidence type="ECO:0000256" key="6">
    <source>
        <dbReference type="ARBA" id="ARBA00022989"/>
    </source>
</evidence>
<feature type="transmembrane region" description="Helical" evidence="8">
    <location>
        <begin position="6"/>
        <end position="23"/>
    </location>
</feature>
<evidence type="ECO:0000256" key="5">
    <source>
        <dbReference type="ARBA" id="ARBA00022692"/>
    </source>
</evidence>
<reference evidence="10" key="1">
    <citation type="submission" date="2016-10" db="EMBL/GenBank/DDBJ databases">
        <authorList>
            <person name="Varghese N."/>
            <person name="Submissions S."/>
        </authorList>
    </citation>
    <scope>NUCLEOTIDE SEQUENCE [LARGE SCALE GENOMIC DNA]</scope>
    <source>
        <strain evidence="10">DSM 5463</strain>
    </source>
</reference>
<comment type="subcellular location">
    <subcellularLocation>
        <location evidence="1">Cell membrane</location>
        <topology evidence="1">Multi-pass membrane protein</topology>
    </subcellularLocation>
</comment>
<dbReference type="PANTHER" id="PTHR34702">
    <property type="entry name" value="NA(+)/H(+) ANTIPORTER SUBUNIT F1"/>
    <property type="match status" value="1"/>
</dbReference>
<dbReference type="Pfam" id="PF04066">
    <property type="entry name" value="MrpF_PhaF"/>
    <property type="match status" value="1"/>
</dbReference>
<dbReference type="AlphaFoldDB" id="A0A1H5UQ32"/>
<dbReference type="EMBL" id="FNUK01000010">
    <property type="protein sequence ID" value="SEF77136.1"/>
    <property type="molecule type" value="Genomic_DNA"/>
</dbReference>
<dbReference type="InterPro" id="IPR007208">
    <property type="entry name" value="MrpF/PhaF-like"/>
</dbReference>
<evidence type="ECO:0000256" key="8">
    <source>
        <dbReference type="SAM" id="Phobius"/>
    </source>
</evidence>
<accession>A0A1H5UQ32</accession>
<feature type="transmembrane region" description="Helical" evidence="8">
    <location>
        <begin position="58"/>
        <end position="80"/>
    </location>
</feature>
<keyword evidence="7 8" id="KW-0472">Membrane</keyword>
<organism evidence="9 10">
    <name type="scientific">Caloramator fervidus</name>
    <dbReference type="NCBI Taxonomy" id="29344"/>
    <lineage>
        <taxon>Bacteria</taxon>
        <taxon>Bacillati</taxon>
        <taxon>Bacillota</taxon>
        <taxon>Clostridia</taxon>
        <taxon>Eubacteriales</taxon>
        <taxon>Clostridiaceae</taxon>
        <taxon>Caloramator</taxon>
    </lineage>
</organism>
<evidence type="ECO:0000256" key="4">
    <source>
        <dbReference type="ARBA" id="ARBA00022475"/>
    </source>
</evidence>
<name>A0A1H5UQ32_9CLOT</name>
<dbReference type="Proteomes" id="UP000242850">
    <property type="component" value="Unassembled WGS sequence"/>
</dbReference>
<dbReference type="OrthoDB" id="9799958at2"/>
<keyword evidence="10" id="KW-1185">Reference proteome</keyword>
<sequence>MIEFVYVGIFYALLALMLLYRVLKGPSVVDRAVAADSIDILTVVALIVFSIFSNRSIYLDIALVLAILGFLGTVLIARYLEGRL</sequence>
<evidence type="ECO:0000313" key="9">
    <source>
        <dbReference type="EMBL" id="SEF77136.1"/>
    </source>
</evidence>
<keyword evidence="3" id="KW-0813">Transport</keyword>
<evidence type="ECO:0000256" key="1">
    <source>
        <dbReference type="ARBA" id="ARBA00004651"/>
    </source>
</evidence>
<evidence type="ECO:0000256" key="7">
    <source>
        <dbReference type="ARBA" id="ARBA00023136"/>
    </source>
</evidence>
<dbReference type="RefSeq" id="WP_103895946.1">
    <property type="nucleotide sequence ID" value="NZ_FNUK01000010.1"/>
</dbReference>
<comment type="similarity">
    <text evidence="2">Belongs to the CPA3 antiporters (TC 2.A.63) subunit F family.</text>
</comment>
<keyword evidence="6 8" id="KW-1133">Transmembrane helix</keyword>
<gene>
    <name evidence="9" type="ORF">SAMN05660865_00970</name>
</gene>
<keyword evidence="5 8" id="KW-0812">Transmembrane</keyword>
<proteinExistence type="inferred from homology"/>
<protein>
    <submittedName>
        <fullName evidence="9">Multicomponent Na+:H+ antiporter subunit F</fullName>
    </submittedName>
</protein>
<evidence type="ECO:0000256" key="2">
    <source>
        <dbReference type="ARBA" id="ARBA00009212"/>
    </source>
</evidence>